<keyword evidence="3" id="KW-1185">Reference proteome</keyword>
<dbReference type="RefSeq" id="WP_289365354.1">
    <property type="nucleotide sequence ID" value="NZ_JAUCBP010000007.1"/>
</dbReference>
<comment type="caution">
    <text evidence="2">The sequence shown here is derived from an EMBL/GenBank/DDBJ whole genome shotgun (WGS) entry which is preliminary data.</text>
</comment>
<sequence length="181" mass="20333">MALSLQEQLLKAGVADKSKAKQARAEKRKQKKRKQPVDNAAQAAAQEALAAKKVKDRELNQQQNAVKHERSVAAQVKQLIDLNKQSRSKGETLLNFTHDNKIKRMYVTDAQHKGVLAAKLAVVLLEEEYELVPIVVAEKIAERAPQSVVYIAEIDQAVTDEVTEGTEDWYADYEIPDDLTW</sequence>
<organism evidence="2 3">
    <name type="scientific">Alteromonas arenosi</name>
    <dbReference type="NCBI Taxonomy" id="3055817"/>
    <lineage>
        <taxon>Bacteria</taxon>
        <taxon>Pseudomonadati</taxon>
        <taxon>Pseudomonadota</taxon>
        <taxon>Gammaproteobacteria</taxon>
        <taxon>Alteromonadales</taxon>
        <taxon>Alteromonadaceae</taxon>
        <taxon>Alteromonas/Salinimonas group</taxon>
        <taxon>Alteromonas</taxon>
    </lineage>
</organism>
<dbReference type="EMBL" id="JAUCBP010000007">
    <property type="protein sequence ID" value="MDM7861038.1"/>
    <property type="molecule type" value="Genomic_DNA"/>
</dbReference>
<gene>
    <name evidence="2" type="ORF">QTP81_10550</name>
</gene>
<protein>
    <submittedName>
        <fullName evidence="2">DUF2058 domain-containing protein</fullName>
    </submittedName>
</protein>
<dbReference type="Proteomes" id="UP001234343">
    <property type="component" value="Unassembled WGS sequence"/>
</dbReference>
<proteinExistence type="predicted"/>
<dbReference type="InterPro" id="IPR018636">
    <property type="entry name" value="DUF2058"/>
</dbReference>
<feature type="region of interest" description="Disordered" evidence="1">
    <location>
        <begin position="13"/>
        <end position="46"/>
    </location>
</feature>
<name>A0ABT7SXX6_9ALTE</name>
<evidence type="ECO:0000313" key="2">
    <source>
        <dbReference type="EMBL" id="MDM7861038.1"/>
    </source>
</evidence>
<evidence type="ECO:0000256" key="1">
    <source>
        <dbReference type="SAM" id="MobiDB-lite"/>
    </source>
</evidence>
<dbReference type="Pfam" id="PF09831">
    <property type="entry name" value="DUF2058"/>
    <property type="match status" value="1"/>
</dbReference>
<accession>A0ABT7SXX6</accession>
<reference evidence="2 3" key="1">
    <citation type="submission" date="2023-06" db="EMBL/GenBank/DDBJ databases">
        <title>Alteromonas sp. ASW11-36 isolated from intertidal sand.</title>
        <authorList>
            <person name="Li Y."/>
        </authorList>
    </citation>
    <scope>NUCLEOTIDE SEQUENCE [LARGE SCALE GENOMIC DNA]</scope>
    <source>
        <strain evidence="2 3">ASW11-36</strain>
    </source>
</reference>
<feature type="compositionally biased region" description="Basic and acidic residues" evidence="1">
    <location>
        <begin position="14"/>
        <end position="25"/>
    </location>
</feature>
<evidence type="ECO:0000313" key="3">
    <source>
        <dbReference type="Proteomes" id="UP001234343"/>
    </source>
</evidence>